<keyword evidence="2 6" id="KW-0812">Transmembrane</keyword>
<dbReference type="PANTHER" id="PTHR22911">
    <property type="entry name" value="ACYL-MALONYL CONDENSING ENZYME-RELATED"/>
    <property type="match status" value="1"/>
</dbReference>
<protein>
    <recommendedName>
        <fullName evidence="7">EamA domain-containing protein</fullName>
    </recommendedName>
</protein>
<feature type="transmembrane region" description="Helical" evidence="6">
    <location>
        <begin position="309"/>
        <end position="330"/>
    </location>
</feature>
<evidence type="ECO:0000259" key="7">
    <source>
        <dbReference type="Pfam" id="PF00892"/>
    </source>
</evidence>
<feature type="transmembrane region" description="Helical" evidence="6">
    <location>
        <begin position="528"/>
        <end position="546"/>
    </location>
</feature>
<evidence type="ECO:0000256" key="6">
    <source>
        <dbReference type="SAM" id="Phobius"/>
    </source>
</evidence>
<feature type="transmembrane region" description="Helical" evidence="6">
    <location>
        <begin position="586"/>
        <end position="604"/>
    </location>
</feature>
<comment type="subcellular location">
    <subcellularLocation>
        <location evidence="1">Membrane</location>
        <topology evidence="1">Multi-pass membrane protein</topology>
    </subcellularLocation>
</comment>
<dbReference type="PANTHER" id="PTHR22911:SF6">
    <property type="entry name" value="SOLUTE CARRIER FAMILY 35 MEMBER G1"/>
    <property type="match status" value="1"/>
</dbReference>
<gene>
    <name evidence="8" type="ORF">FOZ63_011864</name>
</gene>
<evidence type="ECO:0000256" key="2">
    <source>
        <dbReference type="ARBA" id="ARBA00022692"/>
    </source>
</evidence>
<sequence length="629" mass="66834">MSEHELDTFSSEESTSLDADPEDPPLEDHKALPATSSILGGVLCMIGVFFFSLTQLCAYLASDEFSGSEITLVRSLVQAVGATLFALLVGVNPIGPPGLRVMCFIRGFVGALANLLLLYAVAHMPMADANAIFFTNPIFTAVYAALVLKQRVSIVEVVALFLGLTGSFLVVRPSFIVGSQIAADEHRTDLSAYVVNIVGAATAGAVPIIVCFIGSSVHYVCLVFAFGACGLVESASSLAIGLDTMTTPSMATAGDSYLFMLGTGIFGTLSQFFYNRSLQLEKPQTCAIIFQANVAFTFLWQAWAKPIEISWLSVLGALMIVCSSSAILGAKMVMSRAAEETTRQPGQVKSMKVSVSVDKPKDGINPLGPTEVRFMCFLRGALGSLGNFLLLYAVGRMPVADANTIFFSNPIFTVVYATCLLNEPTTKYEVASLVMGLIGVTLVTRPTVIFHGPDESASPSTEPTSAVAACIMGAAVSGLVPVIVRRIGDSVHQYCLVFYFGATGTLLATTMLLTRFQPLLVPAAADSLEAYSLLAAICMLGLGTQFTFNRAMQIEKPQVCAVLRSLNVAFTFVWQQVGTKDPTEPLSIIGACLIVSSTLAILFAKVAKAQAESKTSEAEKGSVRVYGRE</sequence>
<keyword evidence="4 6" id="KW-0472">Membrane</keyword>
<dbReference type="InterPro" id="IPR037185">
    <property type="entry name" value="EmrE-like"/>
</dbReference>
<feature type="transmembrane region" description="Helical" evidence="6">
    <location>
        <begin position="496"/>
        <end position="516"/>
    </location>
</feature>
<keyword evidence="3 6" id="KW-1133">Transmembrane helix</keyword>
<feature type="transmembrane region" description="Helical" evidence="6">
    <location>
        <begin position="219"/>
        <end position="242"/>
    </location>
</feature>
<evidence type="ECO:0000313" key="8">
    <source>
        <dbReference type="EMBL" id="KAF4733458.1"/>
    </source>
</evidence>
<dbReference type="InterPro" id="IPR000620">
    <property type="entry name" value="EamA_dom"/>
</dbReference>
<accession>A0A7J6SKJ6</accession>
<keyword evidence="9" id="KW-1185">Reference proteome</keyword>
<dbReference type="Pfam" id="PF00892">
    <property type="entry name" value="EamA"/>
    <property type="match status" value="2"/>
</dbReference>
<dbReference type="Proteomes" id="UP000553632">
    <property type="component" value="Unassembled WGS sequence"/>
</dbReference>
<name>A0A7J6SKJ6_PEROL</name>
<evidence type="ECO:0000256" key="5">
    <source>
        <dbReference type="SAM" id="MobiDB-lite"/>
    </source>
</evidence>
<evidence type="ECO:0000313" key="9">
    <source>
        <dbReference type="Proteomes" id="UP000553632"/>
    </source>
</evidence>
<feature type="transmembrane region" description="Helical" evidence="6">
    <location>
        <begin position="558"/>
        <end position="574"/>
    </location>
</feature>
<evidence type="ECO:0000256" key="3">
    <source>
        <dbReference type="ARBA" id="ARBA00022989"/>
    </source>
</evidence>
<organism evidence="8 9">
    <name type="scientific">Perkinsus olseni</name>
    <name type="common">Perkinsus atlanticus</name>
    <dbReference type="NCBI Taxonomy" id="32597"/>
    <lineage>
        <taxon>Eukaryota</taxon>
        <taxon>Sar</taxon>
        <taxon>Alveolata</taxon>
        <taxon>Perkinsozoa</taxon>
        <taxon>Perkinsea</taxon>
        <taxon>Perkinsida</taxon>
        <taxon>Perkinsidae</taxon>
        <taxon>Perkinsus</taxon>
    </lineage>
</organism>
<feature type="transmembrane region" description="Helical" evidence="6">
    <location>
        <begin position="73"/>
        <end position="91"/>
    </location>
</feature>
<proteinExistence type="predicted"/>
<dbReference type="GO" id="GO:0016020">
    <property type="term" value="C:membrane"/>
    <property type="evidence" value="ECO:0007669"/>
    <property type="project" value="UniProtKB-SubCell"/>
</dbReference>
<feature type="transmembrane region" description="Helical" evidence="6">
    <location>
        <begin position="464"/>
        <end position="484"/>
    </location>
</feature>
<reference evidence="8 9" key="1">
    <citation type="submission" date="2020-04" db="EMBL/GenBank/DDBJ databases">
        <title>Perkinsus olseni comparative genomics.</title>
        <authorList>
            <person name="Bogema D.R."/>
        </authorList>
    </citation>
    <scope>NUCLEOTIDE SEQUENCE [LARGE SCALE GENOMIC DNA]</scope>
    <source>
        <strain evidence="8 9">ATCC PRA-207</strain>
    </source>
</reference>
<dbReference type="EMBL" id="JABANO010017464">
    <property type="protein sequence ID" value="KAF4733458.1"/>
    <property type="molecule type" value="Genomic_DNA"/>
</dbReference>
<evidence type="ECO:0000256" key="4">
    <source>
        <dbReference type="ARBA" id="ARBA00023136"/>
    </source>
</evidence>
<dbReference type="OMA" id="SWIAVCS"/>
<feature type="domain" description="EamA" evidence="7">
    <location>
        <begin position="40"/>
        <end position="171"/>
    </location>
</feature>
<feature type="region of interest" description="Disordered" evidence="5">
    <location>
        <begin position="1"/>
        <end position="26"/>
    </location>
</feature>
<feature type="transmembrane region" description="Helical" evidence="6">
    <location>
        <begin position="129"/>
        <end position="148"/>
    </location>
</feature>
<feature type="transmembrane region" description="Helical" evidence="6">
    <location>
        <begin position="433"/>
        <end position="452"/>
    </location>
</feature>
<feature type="transmembrane region" description="Helical" evidence="6">
    <location>
        <begin position="157"/>
        <end position="178"/>
    </location>
</feature>
<feature type="transmembrane region" description="Helical" evidence="6">
    <location>
        <begin position="257"/>
        <end position="274"/>
    </location>
</feature>
<feature type="transmembrane region" description="Helical" evidence="6">
    <location>
        <begin position="38"/>
        <end position="61"/>
    </location>
</feature>
<feature type="transmembrane region" description="Helical" evidence="6">
    <location>
        <begin position="286"/>
        <end position="303"/>
    </location>
</feature>
<feature type="transmembrane region" description="Helical" evidence="6">
    <location>
        <begin position="190"/>
        <end position="212"/>
    </location>
</feature>
<feature type="transmembrane region" description="Helical" evidence="6">
    <location>
        <begin position="103"/>
        <end position="123"/>
    </location>
</feature>
<comment type="caution">
    <text evidence="8">The sequence shown here is derived from an EMBL/GenBank/DDBJ whole genome shotgun (WGS) entry which is preliminary data.</text>
</comment>
<feature type="domain" description="EamA" evidence="7">
    <location>
        <begin position="370"/>
        <end position="444"/>
    </location>
</feature>
<dbReference type="AlphaFoldDB" id="A0A7J6SKJ6"/>
<feature type="transmembrane region" description="Helical" evidence="6">
    <location>
        <begin position="400"/>
        <end position="421"/>
    </location>
</feature>
<dbReference type="SUPFAM" id="SSF103481">
    <property type="entry name" value="Multidrug resistance efflux transporter EmrE"/>
    <property type="match status" value="3"/>
</dbReference>
<feature type="transmembrane region" description="Helical" evidence="6">
    <location>
        <begin position="376"/>
        <end position="394"/>
    </location>
</feature>
<evidence type="ECO:0000256" key="1">
    <source>
        <dbReference type="ARBA" id="ARBA00004141"/>
    </source>
</evidence>